<feature type="compositionally biased region" description="Basic and acidic residues" evidence="1">
    <location>
        <begin position="159"/>
        <end position="179"/>
    </location>
</feature>
<gene>
    <name evidence="2" type="ORF">SS50377_11023</name>
</gene>
<evidence type="ECO:0000256" key="1">
    <source>
        <dbReference type="SAM" id="MobiDB-lite"/>
    </source>
</evidence>
<reference evidence="2" key="1">
    <citation type="journal article" date="2014" name="PLoS Genet.">
        <title>The Genome of Spironucleus salmonicida Highlights a Fish Pathogen Adapted to Fluctuating Environments.</title>
        <authorList>
            <person name="Xu F."/>
            <person name="Jerlstrom-Hultqvist J."/>
            <person name="Einarsson E."/>
            <person name="Astvaldsson A."/>
            <person name="Svard S.G."/>
            <person name="Andersson J.O."/>
        </authorList>
    </citation>
    <scope>NUCLEOTIDE SEQUENCE</scope>
</reference>
<sequence length="194" mass="21684">MLQLAQVLRDAVGRADYQAMVVVVRLLYVLLRPHVRQGLHVGDPVDPVQRAGHVQAVGLGELLRDDLLEEVGEEHAVVHQHHQEPDDDAVPVADQDVYGQVLLVHQHLLLLPLHQPVVGEREPEVQERLVVDRAVLGQLGRGVGEHRQLLEYYRVQAEQHGEDHQPVRGRQELGGHEPEDVVPVKPDVDRGPGE</sequence>
<accession>V6LYC7</accession>
<name>V6LYC7_9EUKA</name>
<dbReference type="AlphaFoldDB" id="V6LYC7"/>
<dbReference type="EMBL" id="KI545978">
    <property type="protein sequence ID" value="EST48706.1"/>
    <property type="molecule type" value="Genomic_DNA"/>
</dbReference>
<organism evidence="2">
    <name type="scientific">Spironucleus salmonicida</name>
    <dbReference type="NCBI Taxonomy" id="348837"/>
    <lineage>
        <taxon>Eukaryota</taxon>
        <taxon>Metamonada</taxon>
        <taxon>Diplomonadida</taxon>
        <taxon>Hexamitidae</taxon>
        <taxon>Hexamitinae</taxon>
        <taxon>Spironucleus</taxon>
    </lineage>
</organism>
<protein>
    <submittedName>
        <fullName evidence="2">Uncharacterized protein</fullName>
    </submittedName>
</protein>
<feature type="region of interest" description="Disordered" evidence="1">
    <location>
        <begin position="159"/>
        <end position="194"/>
    </location>
</feature>
<evidence type="ECO:0000313" key="2">
    <source>
        <dbReference type="EMBL" id="EST48706.1"/>
    </source>
</evidence>
<proteinExistence type="predicted"/>